<feature type="domain" description="Response regulatory" evidence="7">
    <location>
        <begin position="38"/>
        <end position="153"/>
    </location>
</feature>
<dbReference type="InterPro" id="IPR036097">
    <property type="entry name" value="HisK_dim/P_sf"/>
</dbReference>
<dbReference type="Pfam" id="PF00512">
    <property type="entry name" value="HisKA"/>
    <property type="match status" value="1"/>
</dbReference>
<dbReference type="EC" id="2.7.13.3" evidence="2"/>
<gene>
    <name evidence="8" type="ORF">DesU5LDRAFT_1157</name>
</gene>
<evidence type="ECO:0000313" key="8">
    <source>
        <dbReference type="EMBL" id="EIG52857.1"/>
    </source>
</evidence>
<dbReference type="GO" id="GO:0000155">
    <property type="term" value="F:phosphorelay sensor kinase activity"/>
    <property type="evidence" value="ECO:0007669"/>
    <property type="project" value="InterPro"/>
</dbReference>
<dbReference type="CDD" id="cd19920">
    <property type="entry name" value="REC_PA4781-like"/>
    <property type="match status" value="1"/>
</dbReference>
<evidence type="ECO:0000256" key="1">
    <source>
        <dbReference type="ARBA" id="ARBA00000085"/>
    </source>
</evidence>
<protein>
    <recommendedName>
        <fullName evidence="2">histidine kinase</fullName>
        <ecNumber evidence="2">2.7.13.3</ecNumber>
    </recommendedName>
</protein>
<dbReference type="Pfam" id="PF02518">
    <property type="entry name" value="HATPase_c"/>
    <property type="match status" value="1"/>
</dbReference>
<accession>I2PZA1</accession>
<dbReference type="SUPFAM" id="SSF47384">
    <property type="entry name" value="Homodimeric domain of signal transducing histidine kinase"/>
    <property type="match status" value="1"/>
</dbReference>
<dbReference type="PROSITE" id="PS50109">
    <property type="entry name" value="HIS_KIN"/>
    <property type="match status" value="1"/>
</dbReference>
<dbReference type="Pfam" id="PF00072">
    <property type="entry name" value="Response_reg"/>
    <property type="match status" value="1"/>
</dbReference>
<dbReference type="eggNOG" id="COG2205">
    <property type="taxonomic scope" value="Bacteria"/>
</dbReference>
<feature type="modified residue" description="4-aspartylphosphate" evidence="4">
    <location>
        <position position="86"/>
    </location>
</feature>
<name>I2PZA1_9BACT</name>
<dbReference type="InterPro" id="IPR003661">
    <property type="entry name" value="HisK_dim/P_dom"/>
</dbReference>
<evidence type="ECO:0000256" key="5">
    <source>
        <dbReference type="SAM" id="MobiDB-lite"/>
    </source>
</evidence>
<evidence type="ECO:0000256" key="4">
    <source>
        <dbReference type="PROSITE-ProRule" id="PRU00169"/>
    </source>
</evidence>
<dbReference type="PANTHER" id="PTHR43547:SF2">
    <property type="entry name" value="HYBRID SIGNAL TRANSDUCTION HISTIDINE KINASE C"/>
    <property type="match status" value="1"/>
</dbReference>
<reference evidence="8" key="1">
    <citation type="submission" date="2011-11" db="EMBL/GenBank/DDBJ databases">
        <title>Improved High-Quality Draft sequence of Desulfovibrio sp. U5L.</title>
        <authorList>
            <consortium name="US DOE Joint Genome Institute"/>
            <person name="Lucas S."/>
            <person name="Han J."/>
            <person name="Lapidus A."/>
            <person name="Cheng J.-F."/>
            <person name="Goodwin L."/>
            <person name="Pitluck S."/>
            <person name="Peters L."/>
            <person name="Ovchinnikova G."/>
            <person name="Held B."/>
            <person name="Detter J.C."/>
            <person name="Han C."/>
            <person name="Tapia R."/>
            <person name="Land M."/>
            <person name="Hauser L."/>
            <person name="Kyrpides N."/>
            <person name="Ivanova N."/>
            <person name="Pagani I."/>
            <person name="Gabster J."/>
            <person name="Walker C."/>
            <person name="Stolyar S."/>
            <person name="Stahl D."/>
            <person name="Arkin A."/>
            <person name="Dehal P."/>
            <person name="Hazen T."/>
            <person name="Woyke T."/>
        </authorList>
    </citation>
    <scope>NUCLEOTIDE SEQUENCE [LARGE SCALE GENOMIC DNA]</scope>
    <source>
        <strain evidence="8">U5L</strain>
    </source>
</reference>
<dbReference type="InterPro" id="IPR005467">
    <property type="entry name" value="His_kinase_dom"/>
</dbReference>
<dbReference type="InterPro" id="IPR036890">
    <property type="entry name" value="HATPase_C_sf"/>
</dbReference>
<dbReference type="SUPFAM" id="SSF55874">
    <property type="entry name" value="ATPase domain of HSP90 chaperone/DNA topoisomerase II/histidine kinase"/>
    <property type="match status" value="1"/>
</dbReference>
<dbReference type="InterPro" id="IPR003594">
    <property type="entry name" value="HATPase_dom"/>
</dbReference>
<keyword evidence="3 4" id="KW-0597">Phosphoprotein</keyword>
<dbReference type="AlphaFoldDB" id="I2PZA1"/>
<evidence type="ECO:0000259" key="6">
    <source>
        <dbReference type="PROSITE" id="PS50109"/>
    </source>
</evidence>
<dbReference type="InterPro" id="IPR011006">
    <property type="entry name" value="CheY-like_superfamily"/>
</dbReference>
<dbReference type="PANTHER" id="PTHR43547">
    <property type="entry name" value="TWO-COMPONENT HISTIDINE KINASE"/>
    <property type="match status" value="1"/>
</dbReference>
<proteinExistence type="predicted"/>
<feature type="domain" description="Histidine kinase" evidence="6">
    <location>
        <begin position="182"/>
        <end position="399"/>
    </location>
</feature>
<dbReference type="HOGENOM" id="CLU_000445_114_72_7"/>
<dbReference type="Gene3D" id="3.40.50.2300">
    <property type="match status" value="1"/>
</dbReference>
<dbReference type="CDD" id="cd00082">
    <property type="entry name" value="HisKA"/>
    <property type="match status" value="1"/>
</dbReference>
<dbReference type="Gene3D" id="1.10.287.130">
    <property type="match status" value="1"/>
</dbReference>
<sequence>MNLSLLLKNMAMPAKDATKGAGVPAAPPPGTDRPARPSVLLVDDVPANIRVLAEYLRDGHDIHVATRGEDALELAARLLPDIILLDVVMPGLDGYEVCRRLKAGPATRAIPVIFVTARFAPEDEAFGLSLGAVDYLAKPVSPAVVRARVKNHLELRSARETLARQNEALTEAAKLREDVDHIMRHDLKAPLTGIIGLPPLILDEGGLSENQALFLRLIEENGLKMLSMINLSLDLFKMERGAYVLRPEPVDMAQVARRLFTELAPVSAHRQVACTLTLAGEPDDGAASCLIAGERLLLYTMLANTLKNALEASPARATVTVDLRAGDPAVLTVVNRGAVPADIRQRFFKKFATSGKAGGTGLGAYSARLIAETHGGSARMETSDATDTTTVTLVLPQPDSVPPAA</sequence>
<feature type="region of interest" description="Disordered" evidence="5">
    <location>
        <begin position="17"/>
        <end position="37"/>
    </location>
</feature>
<dbReference type="EMBL" id="JH600068">
    <property type="protein sequence ID" value="EIG52857.1"/>
    <property type="molecule type" value="Genomic_DNA"/>
</dbReference>
<dbReference type="PROSITE" id="PS50110">
    <property type="entry name" value="RESPONSE_REGULATORY"/>
    <property type="match status" value="1"/>
</dbReference>
<comment type="catalytic activity">
    <reaction evidence="1">
        <text>ATP + protein L-histidine = ADP + protein N-phospho-L-histidine.</text>
        <dbReference type="EC" id="2.7.13.3"/>
    </reaction>
</comment>
<dbReference type="Gene3D" id="3.30.565.10">
    <property type="entry name" value="Histidine kinase-like ATPase, C-terminal domain"/>
    <property type="match status" value="1"/>
</dbReference>
<evidence type="ECO:0000256" key="2">
    <source>
        <dbReference type="ARBA" id="ARBA00012438"/>
    </source>
</evidence>
<evidence type="ECO:0000259" key="7">
    <source>
        <dbReference type="PROSITE" id="PS50110"/>
    </source>
</evidence>
<dbReference type="SUPFAM" id="SSF52172">
    <property type="entry name" value="CheY-like"/>
    <property type="match status" value="1"/>
</dbReference>
<dbReference type="STRING" id="596152.DesU5LDRAFT_1157"/>
<dbReference type="eggNOG" id="COG3706">
    <property type="taxonomic scope" value="Bacteria"/>
</dbReference>
<dbReference type="SMART" id="SM00388">
    <property type="entry name" value="HisKA"/>
    <property type="match status" value="1"/>
</dbReference>
<dbReference type="SMART" id="SM00448">
    <property type="entry name" value="REC"/>
    <property type="match status" value="1"/>
</dbReference>
<organism evidence="8">
    <name type="scientific">Desulfovibrio sp. U5L</name>
    <dbReference type="NCBI Taxonomy" id="596152"/>
    <lineage>
        <taxon>Bacteria</taxon>
        <taxon>Pseudomonadati</taxon>
        <taxon>Thermodesulfobacteriota</taxon>
        <taxon>Desulfovibrionia</taxon>
        <taxon>Desulfovibrionales</taxon>
        <taxon>Desulfovibrionaceae</taxon>
        <taxon>Desulfovibrio</taxon>
    </lineage>
</organism>
<dbReference type="InterPro" id="IPR001789">
    <property type="entry name" value="Sig_transdc_resp-reg_receiver"/>
</dbReference>
<dbReference type="SMART" id="SM00387">
    <property type="entry name" value="HATPase_c"/>
    <property type="match status" value="1"/>
</dbReference>
<evidence type="ECO:0000256" key="3">
    <source>
        <dbReference type="ARBA" id="ARBA00022553"/>
    </source>
</evidence>
<dbReference type="CDD" id="cd00075">
    <property type="entry name" value="HATPase"/>
    <property type="match status" value="1"/>
</dbReference>